<evidence type="ECO:0000313" key="2">
    <source>
        <dbReference type="Proteomes" id="UP000185739"/>
    </source>
</evidence>
<proteinExistence type="predicted"/>
<dbReference type="RefSeq" id="WP_075148974.1">
    <property type="nucleotide sequence ID" value="NZ_CP018839.1"/>
</dbReference>
<reference evidence="1 2" key="1">
    <citation type="submission" date="2016-12" db="EMBL/GenBank/DDBJ databases">
        <title>Complete genome sequence of Thauera chlorobenzoica, a Betaproteobacterium degrading haloaromatics anaerobically to CO2 and halides.</title>
        <authorList>
            <person name="Goris T."/>
            <person name="Mergelsberg M."/>
            <person name="Boll M."/>
        </authorList>
    </citation>
    <scope>NUCLEOTIDE SEQUENCE [LARGE SCALE GENOMIC DNA]</scope>
    <source>
        <strain evidence="1 2">3CB1</strain>
    </source>
</reference>
<keyword evidence="2" id="KW-1185">Reference proteome</keyword>
<sequence>MPTLSNDHAEERLQACRLPALQATLDRLTGAGEVVSTIVLYDNETPTAPAAVALVTIPLTAAVGTINVDNTDPQNTMITLVVTAPREALVTGADPSTGTAPLGATVFDPAGVRVMDLTVSLTGAGGEVQMEPNVEEGGLPVVRLFNGSLARLTSISFGG</sequence>
<accession>A0A1H5Z512</accession>
<name>A0A1H5Z512_9RHOO</name>
<dbReference type="STRING" id="96773.Tchl_2810"/>
<dbReference type="OrthoDB" id="6185822at2"/>
<organism evidence="1 2">
    <name type="scientific">Thauera chlorobenzoica</name>
    <dbReference type="NCBI Taxonomy" id="96773"/>
    <lineage>
        <taxon>Bacteria</taxon>
        <taxon>Pseudomonadati</taxon>
        <taxon>Pseudomonadota</taxon>
        <taxon>Betaproteobacteria</taxon>
        <taxon>Rhodocyclales</taxon>
        <taxon>Zoogloeaceae</taxon>
        <taxon>Thauera</taxon>
    </lineage>
</organism>
<dbReference type="EMBL" id="CP018839">
    <property type="protein sequence ID" value="APR05633.1"/>
    <property type="molecule type" value="Genomic_DNA"/>
</dbReference>
<dbReference type="AlphaFoldDB" id="A0A1H5Z512"/>
<evidence type="ECO:0000313" key="1">
    <source>
        <dbReference type="EMBL" id="APR05633.1"/>
    </source>
</evidence>
<gene>
    <name evidence="1" type="ORF">Tchl_2810</name>
</gene>
<protein>
    <submittedName>
        <fullName evidence="1">Uncharacterized protein</fullName>
    </submittedName>
</protein>
<dbReference type="Proteomes" id="UP000185739">
    <property type="component" value="Chromosome"/>
</dbReference>
<dbReference type="KEGG" id="tcl:Tchl_2810"/>